<dbReference type="InterPro" id="IPR021866">
    <property type="entry name" value="SpoIIAA-like"/>
</dbReference>
<sequence>MMQELKSAFGKKFITISIDTENRWIRTNWVGYLTHDNIKAGALAYMKAVRESGFSCVLNDTREVLGSWDHSLDWVVNEWASQAAAAGIRNFALITSPESFAESTASNFHANNKAFEVRVFADRTSAEAWLRQHSLSKKSNQQ</sequence>
<proteinExistence type="predicted"/>
<dbReference type="Pfam" id="PF11964">
    <property type="entry name" value="SpoIIAA-like"/>
    <property type="match status" value="1"/>
</dbReference>
<keyword evidence="2" id="KW-1185">Reference proteome</keyword>
<dbReference type="AlphaFoldDB" id="A0A0E3UXM2"/>
<organism evidence="1 2">
    <name type="scientific">Pontibacter korlensis</name>
    <dbReference type="NCBI Taxonomy" id="400092"/>
    <lineage>
        <taxon>Bacteria</taxon>
        <taxon>Pseudomonadati</taxon>
        <taxon>Bacteroidota</taxon>
        <taxon>Cytophagia</taxon>
        <taxon>Cytophagales</taxon>
        <taxon>Hymenobacteraceae</taxon>
        <taxon>Pontibacter</taxon>
    </lineage>
</organism>
<gene>
    <name evidence="1" type="ORF">PKOR_11905</name>
</gene>
<dbReference type="KEGG" id="pko:PKOR_11905"/>
<reference evidence="1 2" key="1">
    <citation type="journal article" date="2015" name="Sci. Rep.">
        <title>Unraveling adaptation of Pontibacter korlensis to radiation and infertility in desert through complete genome and comparative transcriptomic analysis.</title>
        <authorList>
            <person name="Dai J."/>
            <person name="Dai W."/>
            <person name="Qiu C."/>
            <person name="Yang Z."/>
            <person name="Zhang Y."/>
            <person name="Zhou M."/>
            <person name="Zhang L."/>
            <person name="Fang C."/>
            <person name="Gao Q."/>
            <person name="Yang Q."/>
            <person name="Li X."/>
            <person name="Wang Z."/>
            <person name="Wang Z."/>
            <person name="Jia Z."/>
            <person name="Chen X."/>
        </authorList>
    </citation>
    <scope>NUCLEOTIDE SEQUENCE [LARGE SCALE GENOMIC DNA]</scope>
    <source>
        <strain evidence="1 2">X14-1T</strain>
    </source>
</reference>
<evidence type="ECO:0000313" key="1">
    <source>
        <dbReference type="EMBL" id="AKD03701.1"/>
    </source>
</evidence>
<dbReference type="OrthoDB" id="882485at2"/>
<evidence type="ECO:0008006" key="3">
    <source>
        <dbReference type="Google" id="ProtNLM"/>
    </source>
</evidence>
<dbReference type="EMBL" id="CP009621">
    <property type="protein sequence ID" value="AKD03701.1"/>
    <property type="molecule type" value="Genomic_DNA"/>
</dbReference>
<dbReference type="STRING" id="400092.PKOR_11905"/>
<evidence type="ECO:0000313" key="2">
    <source>
        <dbReference type="Proteomes" id="UP000033109"/>
    </source>
</evidence>
<dbReference type="PATRIC" id="fig|400092.3.peg.2597"/>
<accession>A0A0E3UXM2</accession>
<dbReference type="HOGENOM" id="CLU_128678_3_0_10"/>
<dbReference type="Proteomes" id="UP000033109">
    <property type="component" value="Chromosome"/>
</dbReference>
<protein>
    <recommendedName>
        <fullName evidence="3">STAS/SEC14 domain-containing protein</fullName>
    </recommendedName>
</protein>
<name>A0A0E3UXM2_9BACT</name>